<name>A0AAN7Y723_ELEMC</name>
<evidence type="ECO:0000256" key="1">
    <source>
        <dbReference type="SAM" id="MobiDB-lite"/>
    </source>
</evidence>
<dbReference type="AlphaFoldDB" id="A0AAN7Y723"/>
<evidence type="ECO:0000313" key="3">
    <source>
        <dbReference type="Proteomes" id="UP001346869"/>
    </source>
</evidence>
<reference evidence="2 3" key="1">
    <citation type="journal article" date="2023" name="Genes (Basel)">
        <title>Chromosome-Level Genome Assembly and Circadian Gene Repertoire of the Patagonia Blennie Eleginops maclovinus-The Closest Ancestral Proxy of Antarctic Cryonotothenioids.</title>
        <authorList>
            <person name="Cheng C.C."/>
            <person name="Rivera-Colon A.G."/>
            <person name="Minhas B.F."/>
            <person name="Wilson L."/>
            <person name="Rayamajhi N."/>
            <person name="Vargas-Chacoff L."/>
            <person name="Catchen J.M."/>
        </authorList>
    </citation>
    <scope>NUCLEOTIDE SEQUENCE [LARGE SCALE GENOMIC DNA]</scope>
    <source>
        <strain evidence="2">JMC-PN-2008</strain>
    </source>
</reference>
<organism evidence="2 3">
    <name type="scientific">Eleginops maclovinus</name>
    <name type="common">Patagonian blennie</name>
    <name type="synonym">Eleginus maclovinus</name>
    <dbReference type="NCBI Taxonomy" id="56733"/>
    <lineage>
        <taxon>Eukaryota</taxon>
        <taxon>Metazoa</taxon>
        <taxon>Chordata</taxon>
        <taxon>Craniata</taxon>
        <taxon>Vertebrata</taxon>
        <taxon>Euteleostomi</taxon>
        <taxon>Actinopterygii</taxon>
        <taxon>Neopterygii</taxon>
        <taxon>Teleostei</taxon>
        <taxon>Neoteleostei</taxon>
        <taxon>Acanthomorphata</taxon>
        <taxon>Eupercaria</taxon>
        <taxon>Perciformes</taxon>
        <taxon>Notothenioidei</taxon>
        <taxon>Eleginopidae</taxon>
        <taxon>Eleginops</taxon>
    </lineage>
</organism>
<keyword evidence="3" id="KW-1185">Reference proteome</keyword>
<dbReference type="Proteomes" id="UP001346869">
    <property type="component" value="Unassembled WGS sequence"/>
</dbReference>
<reference evidence="2 3" key="2">
    <citation type="journal article" date="2023" name="Mol. Biol. Evol.">
        <title>Genomics of Secondarily Temperate Adaptation in the Only Non-Antarctic Icefish.</title>
        <authorList>
            <person name="Rivera-Colon A.G."/>
            <person name="Rayamajhi N."/>
            <person name="Minhas B.F."/>
            <person name="Madrigal G."/>
            <person name="Bilyk K.T."/>
            <person name="Yoon V."/>
            <person name="Hune M."/>
            <person name="Gregory S."/>
            <person name="Cheng C.H.C."/>
            <person name="Catchen J.M."/>
        </authorList>
    </citation>
    <scope>NUCLEOTIDE SEQUENCE [LARGE SCALE GENOMIC DNA]</scope>
    <source>
        <strain evidence="2">JMC-PN-2008</strain>
    </source>
</reference>
<evidence type="ECO:0000313" key="2">
    <source>
        <dbReference type="EMBL" id="KAK5873021.1"/>
    </source>
</evidence>
<feature type="region of interest" description="Disordered" evidence="1">
    <location>
        <begin position="41"/>
        <end position="70"/>
    </location>
</feature>
<accession>A0AAN7Y723</accession>
<proteinExistence type="predicted"/>
<comment type="caution">
    <text evidence="2">The sequence shown here is derived from an EMBL/GenBank/DDBJ whole genome shotgun (WGS) entry which is preliminary data.</text>
</comment>
<dbReference type="EMBL" id="JAUZQC010000004">
    <property type="protein sequence ID" value="KAK5873021.1"/>
    <property type="molecule type" value="Genomic_DNA"/>
</dbReference>
<protein>
    <submittedName>
        <fullName evidence="2">Uncharacterized protein</fullName>
    </submittedName>
</protein>
<sequence>MAGCVPSRGIPRAHSLFRKSHYGGRLCQTERVSRVNICLKGGGGGSSSSTENGSCRPGPSCSDRPLSVWA</sequence>
<gene>
    <name evidence="2" type="ORF">PBY51_013669</name>
</gene>